<organism evidence="9 10">
    <name type="scientific">Geodia barretti</name>
    <name type="common">Barrett's horny sponge</name>
    <dbReference type="NCBI Taxonomy" id="519541"/>
    <lineage>
        <taxon>Eukaryota</taxon>
        <taxon>Metazoa</taxon>
        <taxon>Porifera</taxon>
        <taxon>Demospongiae</taxon>
        <taxon>Heteroscleromorpha</taxon>
        <taxon>Tetractinellida</taxon>
        <taxon>Astrophorina</taxon>
        <taxon>Geodiidae</taxon>
        <taxon>Geodia</taxon>
    </lineage>
</organism>
<dbReference type="SUPFAM" id="SSF57938">
    <property type="entry name" value="DnaJ/Hsp40 cysteine-rich domain"/>
    <property type="match status" value="1"/>
</dbReference>
<dbReference type="AlphaFoldDB" id="A0AA35R1Z0"/>
<dbReference type="InterPro" id="IPR018253">
    <property type="entry name" value="DnaJ_domain_CS"/>
</dbReference>
<dbReference type="PROSITE" id="PS51188">
    <property type="entry name" value="ZF_CR"/>
    <property type="match status" value="1"/>
</dbReference>
<dbReference type="Gene3D" id="1.10.287.110">
    <property type="entry name" value="DnaJ domain"/>
    <property type="match status" value="1"/>
</dbReference>
<dbReference type="PROSITE" id="PS50076">
    <property type="entry name" value="DNAJ_2"/>
    <property type="match status" value="1"/>
</dbReference>
<keyword evidence="3 5" id="KW-0863">Zinc-finger</keyword>
<feature type="domain" description="CR-type" evidence="8">
    <location>
        <begin position="130"/>
        <end position="214"/>
    </location>
</feature>
<comment type="caution">
    <text evidence="9">The sequence shown here is derived from an EMBL/GenBank/DDBJ whole genome shotgun (WGS) entry which is preliminary data.</text>
</comment>
<evidence type="ECO:0000256" key="6">
    <source>
        <dbReference type="SAM" id="MobiDB-lite"/>
    </source>
</evidence>
<evidence type="ECO:0000256" key="4">
    <source>
        <dbReference type="ARBA" id="ARBA00022833"/>
    </source>
</evidence>
<accession>A0AA35R1Z0</accession>
<dbReference type="CDD" id="cd10719">
    <property type="entry name" value="DnaJ_zf"/>
    <property type="match status" value="1"/>
</dbReference>
<proteinExistence type="inferred from homology"/>
<dbReference type="InterPro" id="IPR002939">
    <property type="entry name" value="DnaJ_C"/>
</dbReference>
<dbReference type="FunFam" id="2.60.260.20:FF:000003">
    <property type="entry name" value="DnaJ subfamily A member 2"/>
    <property type="match status" value="1"/>
</dbReference>
<dbReference type="Pfam" id="PF01556">
    <property type="entry name" value="DnaJ_C"/>
    <property type="match status" value="1"/>
</dbReference>
<evidence type="ECO:0000259" key="7">
    <source>
        <dbReference type="PROSITE" id="PS50076"/>
    </source>
</evidence>
<dbReference type="Pfam" id="PF00684">
    <property type="entry name" value="DnaJ_CXXCXGXG"/>
    <property type="match status" value="1"/>
</dbReference>
<dbReference type="EMBL" id="CASHTH010000366">
    <property type="protein sequence ID" value="CAI7999211.1"/>
    <property type="molecule type" value="Genomic_DNA"/>
</dbReference>
<feature type="domain" description="J" evidence="7">
    <location>
        <begin position="5"/>
        <end position="67"/>
    </location>
</feature>
<dbReference type="GO" id="GO:0030544">
    <property type="term" value="F:Hsp70 protein binding"/>
    <property type="evidence" value="ECO:0007669"/>
    <property type="project" value="InterPro"/>
</dbReference>
<evidence type="ECO:0000256" key="3">
    <source>
        <dbReference type="ARBA" id="ARBA00022771"/>
    </source>
</evidence>
<dbReference type="Gene3D" id="2.10.230.10">
    <property type="entry name" value="Heat shock protein DnaJ, cysteine-rich domain"/>
    <property type="match status" value="1"/>
</dbReference>
<reference evidence="9" key="1">
    <citation type="submission" date="2023-03" db="EMBL/GenBank/DDBJ databases">
        <authorList>
            <person name="Steffen K."/>
            <person name="Cardenas P."/>
        </authorList>
    </citation>
    <scope>NUCLEOTIDE SEQUENCE</scope>
</reference>
<sequence>MAERDLYEILGVPKNTSLSDIKRAHHRLARQYHPDREGGNDEKFKEVQTAYEILSDSEKREMYDRYGMDGVRESGGGGMGPMSDMFPSGLFSQFFGGDSFGGFGGGRRRRPRAETIGIPLDVTLEDVYSGATKHVEYKRKVLCKTCSGTGGKHGTVVRCRNCKGSGIQVSHRPIGPGMVQQIQSMCGDCGGTGDFIREKDRCKKCKGKRVIEIDEKLEVIVSPGMSHNQKIPFRGKADEIPDGDAGDLIVILQEQDHALFKRVGIDLMMEKTITLNEALCGCEFVVKHLDGQQLLVKTNPGEAIAPDTMKGVREWGMPSERHTTNKGNLYIKFTVQFPQSGFLPSDEERKKLEELLPRKRQSEELLEEAEEVDMIDFEGTKGEDGGLGGEDSSDEEDSGRRGGHHNHVGCSQQ</sequence>
<dbReference type="Gene3D" id="2.60.260.20">
    <property type="entry name" value="Urease metallochaperone UreE, N-terminal domain"/>
    <property type="match status" value="2"/>
</dbReference>
<keyword evidence="10" id="KW-1185">Reference proteome</keyword>
<evidence type="ECO:0000256" key="2">
    <source>
        <dbReference type="ARBA" id="ARBA00022737"/>
    </source>
</evidence>
<evidence type="ECO:0000313" key="10">
    <source>
        <dbReference type="Proteomes" id="UP001174909"/>
    </source>
</evidence>
<dbReference type="Pfam" id="PF00226">
    <property type="entry name" value="DnaJ"/>
    <property type="match status" value="1"/>
</dbReference>
<dbReference type="InterPro" id="IPR012724">
    <property type="entry name" value="DnaJ"/>
</dbReference>
<dbReference type="GO" id="GO:0008270">
    <property type="term" value="F:zinc ion binding"/>
    <property type="evidence" value="ECO:0007669"/>
    <property type="project" value="UniProtKB-KW"/>
</dbReference>
<dbReference type="PANTHER" id="PTHR43888">
    <property type="entry name" value="DNAJ-LIKE-2, ISOFORM A-RELATED"/>
    <property type="match status" value="1"/>
</dbReference>
<dbReference type="InterPro" id="IPR001305">
    <property type="entry name" value="HSP_DnaJ_Cys-rich_dom"/>
</dbReference>
<feature type="zinc finger region" description="CR-type" evidence="5">
    <location>
        <begin position="130"/>
        <end position="214"/>
    </location>
</feature>
<dbReference type="FunFam" id="2.10.230.10:FF:000001">
    <property type="entry name" value="DnaJ subfamily A member 2"/>
    <property type="match status" value="1"/>
</dbReference>
<dbReference type="SUPFAM" id="SSF46565">
    <property type="entry name" value="Chaperone J-domain"/>
    <property type="match status" value="1"/>
</dbReference>
<dbReference type="Proteomes" id="UP001174909">
    <property type="component" value="Unassembled WGS sequence"/>
</dbReference>
<protein>
    <submittedName>
        <fullName evidence="9">DnaJ homolog subfamily A member 2</fullName>
    </submittedName>
</protein>
<dbReference type="PRINTS" id="PR00625">
    <property type="entry name" value="JDOMAIN"/>
</dbReference>
<dbReference type="CDD" id="cd10747">
    <property type="entry name" value="DnaJ_C"/>
    <property type="match status" value="1"/>
</dbReference>
<keyword evidence="2" id="KW-0677">Repeat</keyword>
<dbReference type="GO" id="GO:0006457">
    <property type="term" value="P:protein folding"/>
    <property type="evidence" value="ECO:0007669"/>
    <property type="project" value="InterPro"/>
</dbReference>
<feature type="region of interest" description="Disordered" evidence="6">
    <location>
        <begin position="357"/>
        <end position="413"/>
    </location>
</feature>
<dbReference type="PROSITE" id="PS00636">
    <property type="entry name" value="DNAJ_1"/>
    <property type="match status" value="1"/>
</dbReference>
<gene>
    <name evidence="9" type="ORF">GBAR_LOCUS2653</name>
</gene>
<dbReference type="InterPro" id="IPR044713">
    <property type="entry name" value="DNJA1/2-like"/>
</dbReference>
<dbReference type="CDD" id="cd06257">
    <property type="entry name" value="DnaJ"/>
    <property type="match status" value="1"/>
</dbReference>
<dbReference type="InterPro" id="IPR036869">
    <property type="entry name" value="J_dom_sf"/>
</dbReference>
<keyword evidence="1 5" id="KW-0479">Metal-binding</keyword>
<dbReference type="InterPro" id="IPR008971">
    <property type="entry name" value="HSP40/DnaJ_pept-bd"/>
</dbReference>
<dbReference type="GO" id="GO:0009408">
    <property type="term" value="P:response to heat"/>
    <property type="evidence" value="ECO:0007669"/>
    <property type="project" value="InterPro"/>
</dbReference>
<evidence type="ECO:0000256" key="1">
    <source>
        <dbReference type="ARBA" id="ARBA00022723"/>
    </source>
</evidence>
<dbReference type="InterPro" id="IPR036410">
    <property type="entry name" value="HSP_DnaJ_Cys-rich_dom_sf"/>
</dbReference>
<evidence type="ECO:0000313" key="9">
    <source>
        <dbReference type="EMBL" id="CAI7999211.1"/>
    </source>
</evidence>
<dbReference type="GO" id="GO:0005524">
    <property type="term" value="F:ATP binding"/>
    <property type="evidence" value="ECO:0007669"/>
    <property type="project" value="InterPro"/>
</dbReference>
<dbReference type="HAMAP" id="MF_01152">
    <property type="entry name" value="DnaJ"/>
    <property type="match status" value="1"/>
</dbReference>
<keyword evidence="4 5" id="KW-0862">Zinc</keyword>
<dbReference type="SUPFAM" id="SSF49493">
    <property type="entry name" value="HSP40/DnaJ peptide-binding domain"/>
    <property type="match status" value="2"/>
</dbReference>
<evidence type="ECO:0000256" key="5">
    <source>
        <dbReference type="PROSITE-ProRule" id="PRU00546"/>
    </source>
</evidence>
<dbReference type="GO" id="GO:0051082">
    <property type="term" value="F:unfolded protein binding"/>
    <property type="evidence" value="ECO:0007669"/>
    <property type="project" value="InterPro"/>
</dbReference>
<dbReference type="SMART" id="SM00271">
    <property type="entry name" value="DnaJ"/>
    <property type="match status" value="1"/>
</dbReference>
<feature type="compositionally biased region" description="Acidic residues" evidence="6">
    <location>
        <begin position="364"/>
        <end position="376"/>
    </location>
</feature>
<dbReference type="InterPro" id="IPR001623">
    <property type="entry name" value="DnaJ_domain"/>
</dbReference>
<name>A0AA35R1Z0_GEOBA</name>
<evidence type="ECO:0000259" key="8">
    <source>
        <dbReference type="PROSITE" id="PS51188"/>
    </source>
</evidence>